<dbReference type="RefSeq" id="WP_075361014.1">
    <property type="nucleotide sequence ID" value="NZ_MPDM01000002.1"/>
</dbReference>
<evidence type="ECO:0000256" key="1">
    <source>
        <dbReference type="ARBA" id="ARBA00006930"/>
    </source>
</evidence>
<accession>A0A1Q5PRR4</accession>
<dbReference type="PANTHER" id="PTHR32114:SF2">
    <property type="entry name" value="ABC TRANSPORTER ABCH.3"/>
    <property type="match status" value="1"/>
</dbReference>
<gene>
    <name evidence="6" type="ORF">BM477_02000</name>
</gene>
<organism evidence="6 7">
    <name type="scientific">Boudabousia marimammalium</name>
    <dbReference type="NCBI Taxonomy" id="156892"/>
    <lineage>
        <taxon>Bacteria</taxon>
        <taxon>Bacillati</taxon>
        <taxon>Actinomycetota</taxon>
        <taxon>Actinomycetes</taxon>
        <taxon>Actinomycetales</taxon>
        <taxon>Actinomycetaceae</taxon>
        <taxon>Boudabousia</taxon>
    </lineage>
</organism>
<dbReference type="OrthoDB" id="9795626at2"/>
<evidence type="ECO:0000256" key="4">
    <source>
        <dbReference type="SAM" id="Coils"/>
    </source>
</evidence>
<feature type="coiled-coil region" evidence="4">
    <location>
        <begin position="645"/>
        <end position="682"/>
    </location>
</feature>
<feature type="domain" description="Rad50/SbcC-type AAA" evidence="5">
    <location>
        <begin position="5"/>
        <end position="205"/>
    </location>
</feature>
<comment type="caution">
    <text evidence="6">The sequence shown here is derived from an EMBL/GenBank/DDBJ whole genome shotgun (WGS) entry which is preliminary data.</text>
</comment>
<dbReference type="GO" id="GO:0016887">
    <property type="term" value="F:ATP hydrolysis activity"/>
    <property type="evidence" value="ECO:0007669"/>
    <property type="project" value="InterPro"/>
</dbReference>
<dbReference type="InterPro" id="IPR038729">
    <property type="entry name" value="Rad50/SbcC_AAA"/>
</dbReference>
<keyword evidence="7" id="KW-1185">Reference proteome</keyword>
<comment type="similarity">
    <text evidence="1">Belongs to the SMC family. SbcC subfamily.</text>
</comment>
<dbReference type="SUPFAM" id="SSF52540">
    <property type="entry name" value="P-loop containing nucleoside triphosphate hydrolases"/>
    <property type="match status" value="1"/>
</dbReference>
<dbReference type="PANTHER" id="PTHR32114">
    <property type="entry name" value="ABC TRANSPORTER ABCH.3"/>
    <property type="match status" value="1"/>
</dbReference>
<comment type="subunit">
    <text evidence="2">Heterodimer of SbcC and SbcD.</text>
</comment>
<dbReference type="InterPro" id="IPR027417">
    <property type="entry name" value="P-loop_NTPase"/>
</dbReference>
<feature type="coiled-coil region" evidence="4">
    <location>
        <begin position="425"/>
        <end position="538"/>
    </location>
</feature>
<evidence type="ECO:0000313" key="6">
    <source>
        <dbReference type="EMBL" id="OKL50189.1"/>
    </source>
</evidence>
<proteinExistence type="inferred from homology"/>
<evidence type="ECO:0000259" key="5">
    <source>
        <dbReference type="Pfam" id="PF13476"/>
    </source>
</evidence>
<keyword evidence="4" id="KW-0175">Coiled coil</keyword>
<protein>
    <recommendedName>
        <fullName evidence="3">Nuclease SbcCD subunit C</fullName>
    </recommendedName>
</protein>
<feature type="coiled-coil region" evidence="4">
    <location>
        <begin position="711"/>
        <end position="748"/>
    </location>
</feature>
<dbReference type="Gene3D" id="3.40.50.300">
    <property type="entry name" value="P-loop containing nucleotide triphosphate hydrolases"/>
    <property type="match status" value="2"/>
</dbReference>
<sequence>MRLLKLTFAGIGPFPGEHTIDFESAEDSGLFLLEGPTGSGKSTIIDAITFALFNDVAGEKDSSKDRIRSDFCAPSDASFVRLTFSVPRGTYVVERTPQFLKPGNKSATPGKATLWRVDSESGVLEPVATKSNQVGAEMSQLLPLKKEQFLQTVVLPQGKFNTFLSAESGEREKVLRTIFGTEIYTLIIEKLKQQAHEYQKQIDASGASLVSAYESLQESISALKLNQPVPELETPDLGALKQYASPLLFSGSLDNLQAELAAHVQQLEDSVEKYSIAANEKMDTAKVRQDEATSAHEAGKRLVKLLKQREEAISHREALASQSTEIEKQRRSLQLAHRAELVQKALTREQRAETKQRTASEESKKKQTAWNQFFSSATGKKLTSLRPMVVARDEENLIELEPLSATVSCPETAEQLAGSGYLEQIAESLLTAKQVESEVASLEKQIKQAEVENGQQLDSLKELEAKLKQLPDQLTKAKELRESLTQQSSQVQALELTVDKLQEVEKLFKELGSTQTREAKAEKQFKTAEAALVEADAQKKLAQTIWEEGAAARLAKELDEGAPCPVCGSKAHPSPAEGQADSWEEDTYKAAQERLDKALAEWNQRKTELDTAKAQEAELRARIGERKAADTLTLLSEAQENLTRAHRAKEQLPEAEATQSRLEEASQKLATQISQLRGLSQAQTRKVKALTAQKETATKALSAWLSPFSKVSEAQKSLNQATEALSEYRKAEANQKQAENSLAEAQAESRSELLESPFKTTEEAQAARLTASKLTELEEAIKTYDADLAKTLGVLESEEIMALPKDITPPDLAELAEATQNAQKQYQETSSLAGTVVTLTQQAKQNTDRFQERFQELADYYKQNQELLRVSALAQGRGSENDESTSLSTYVLLSRLEDILAHANPILSQISGGRYQLARTHKESRQQSRSAGLGLEIIDHQTGHQRSTKTLSGGEGFYTSLSLALALSSVVTSEAGGINIETMFIDEGFGTLSPEYLDQVISELHKLSKGGTTIGLISHVKELQERIADRITIRTNMDGHSTLKVSF</sequence>
<dbReference type="Pfam" id="PF13558">
    <property type="entry name" value="SbcC_Walker_B"/>
    <property type="match status" value="1"/>
</dbReference>
<evidence type="ECO:0000313" key="7">
    <source>
        <dbReference type="Proteomes" id="UP000186465"/>
    </source>
</evidence>
<evidence type="ECO:0000256" key="3">
    <source>
        <dbReference type="ARBA" id="ARBA00013368"/>
    </source>
</evidence>
<dbReference type="Proteomes" id="UP000186465">
    <property type="component" value="Unassembled WGS sequence"/>
</dbReference>
<dbReference type="AlphaFoldDB" id="A0A1Q5PRR4"/>
<evidence type="ECO:0000256" key="2">
    <source>
        <dbReference type="ARBA" id="ARBA00011322"/>
    </source>
</evidence>
<dbReference type="STRING" id="156892.BM477_02000"/>
<dbReference type="Pfam" id="PF13476">
    <property type="entry name" value="AAA_23"/>
    <property type="match status" value="1"/>
</dbReference>
<dbReference type="GO" id="GO:0006302">
    <property type="term" value="P:double-strand break repair"/>
    <property type="evidence" value="ECO:0007669"/>
    <property type="project" value="InterPro"/>
</dbReference>
<reference evidence="7" key="1">
    <citation type="submission" date="2016-11" db="EMBL/GenBank/DDBJ databases">
        <title>Actinomyces gypaetusis sp. nov. isolated from Gypaetus barbatus in Qinghai Tibet Plateau China.</title>
        <authorList>
            <person name="Meng X."/>
        </authorList>
    </citation>
    <scope>NUCLEOTIDE SEQUENCE [LARGE SCALE GENOMIC DNA]</scope>
    <source>
        <strain evidence="7">DSM 15383</strain>
    </source>
</reference>
<dbReference type="EMBL" id="MPDM01000002">
    <property type="protein sequence ID" value="OKL50189.1"/>
    <property type="molecule type" value="Genomic_DNA"/>
</dbReference>
<name>A0A1Q5PRR4_9ACTO</name>